<gene>
    <name evidence="1" type="ORF">ISN44_As10g020080</name>
</gene>
<evidence type="ECO:0000313" key="1">
    <source>
        <dbReference type="EMBL" id="KAG7565301.1"/>
    </source>
</evidence>
<comment type="caution">
    <text evidence="1">The sequence shown here is derived from an EMBL/GenBank/DDBJ whole genome shotgun (WGS) entry which is preliminary data.</text>
</comment>
<dbReference type="Proteomes" id="UP000694251">
    <property type="component" value="Chromosome 10"/>
</dbReference>
<protein>
    <submittedName>
        <fullName evidence="1">Uncharacterized protein</fullName>
    </submittedName>
</protein>
<reference evidence="1 2" key="1">
    <citation type="submission" date="2020-12" db="EMBL/GenBank/DDBJ databases">
        <title>Concerted genomic and epigenomic changes stabilize Arabidopsis allopolyploids.</title>
        <authorList>
            <person name="Chen Z."/>
        </authorList>
    </citation>
    <scope>NUCLEOTIDE SEQUENCE [LARGE SCALE GENOMIC DNA]</scope>
    <source>
        <strain evidence="1">As9502</strain>
        <tissue evidence="1">Leaf</tissue>
    </source>
</reference>
<organism evidence="1 2">
    <name type="scientific">Arabidopsis suecica</name>
    <name type="common">Swedish thale-cress</name>
    <name type="synonym">Cardaminopsis suecica</name>
    <dbReference type="NCBI Taxonomy" id="45249"/>
    <lineage>
        <taxon>Eukaryota</taxon>
        <taxon>Viridiplantae</taxon>
        <taxon>Streptophyta</taxon>
        <taxon>Embryophyta</taxon>
        <taxon>Tracheophyta</taxon>
        <taxon>Spermatophyta</taxon>
        <taxon>Magnoliopsida</taxon>
        <taxon>eudicotyledons</taxon>
        <taxon>Gunneridae</taxon>
        <taxon>Pentapetalae</taxon>
        <taxon>rosids</taxon>
        <taxon>malvids</taxon>
        <taxon>Brassicales</taxon>
        <taxon>Brassicaceae</taxon>
        <taxon>Camelineae</taxon>
        <taxon>Arabidopsis</taxon>
    </lineage>
</organism>
<dbReference type="EMBL" id="JAEFBJ010000010">
    <property type="protein sequence ID" value="KAG7565301.1"/>
    <property type="molecule type" value="Genomic_DNA"/>
</dbReference>
<proteinExistence type="predicted"/>
<keyword evidence="2" id="KW-1185">Reference proteome</keyword>
<dbReference type="AlphaFoldDB" id="A0A8T1ZYG9"/>
<accession>A0A8T1ZYG9</accession>
<evidence type="ECO:0000313" key="2">
    <source>
        <dbReference type="Proteomes" id="UP000694251"/>
    </source>
</evidence>
<name>A0A8T1ZYG9_ARASU</name>
<sequence length="69" mass="7722">MPHRPYDLHGIPNKVNHPVWDSDKHTGTVRELLNQQWSIAIRMLRGSQVIVSNGLDHTGPQTSIISTAV</sequence>